<reference evidence="4" key="1">
    <citation type="submission" date="2021-04" db="EMBL/GenBank/DDBJ databases">
        <title>Draft genome sequence data of methanotrophic Methylovulum sp. strain S1L and Methylomonas sp. strain S2AM isolated from boreal lake water columns.</title>
        <authorList>
            <person name="Rissanen A.J."/>
            <person name="Mangayil R."/>
            <person name="Svenning M.M."/>
            <person name="Khanongnuch R."/>
        </authorList>
    </citation>
    <scope>NUCLEOTIDE SEQUENCE</scope>
    <source>
        <strain evidence="4">S2AM</strain>
    </source>
</reference>
<dbReference type="EMBL" id="CP073754">
    <property type="protein sequence ID" value="QWF71903.1"/>
    <property type="molecule type" value="Genomic_DNA"/>
</dbReference>
<sequence length="506" mass="58121">MAVLVNRSKSSVHRHQKAQARRHQYPESALWETEAGEAWLKLLMVAVLYSFGMECHVGADKLSRFFKLIRIDTHVGISSSALRQQLSRMESLLPVFQQRCESGVSAQTRSAVVAMDETFFGDFLILVLMDLSSGYLILEDISHDRRFDTWFEKAIPRLKELGIDVNHAVSDRAKALIKLAITGFDCQSGADIFHAQQDVSKWLGATLGRRHEQAKTQLETAEALLKKKPDNNLAELVQVVDAERAYKQIQETRADYHENLASIAEDVHPFSLETQKINRAEQVTFSLEKRAQAFEKIAQSQSIADIKQTINKFRNQLNDLASNVETWWLWVMEILAGLSVDEATHYWLIHALLPTVYWHQQLLKTQNPRQREKYRQAWQQAAQHLQTDAFTATLSESELQRWLEWAEWMARNFHRSSSAVEGRNGYLSQMYHNGRGLTEKRLRALTVIHNYGLKRTDGTTAAMRLFGQTFPDLFLWLVAEMGELPLPRKGRERTIHNPLFLKTVPA</sequence>
<evidence type="ECO:0000313" key="6">
    <source>
        <dbReference type="EMBL" id="QWF72180.1"/>
    </source>
</evidence>
<evidence type="ECO:0000256" key="1">
    <source>
        <dbReference type="SAM" id="MobiDB-lite"/>
    </source>
</evidence>
<proteinExistence type="predicted"/>
<evidence type="ECO:0000313" key="2">
    <source>
        <dbReference type="EMBL" id="QWF69615.1"/>
    </source>
</evidence>
<dbReference type="KEGG" id="mpad:KEF85_06945"/>
<evidence type="ECO:0000313" key="4">
    <source>
        <dbReference type="EMBL" id="QWF71902.1"/>
    </source>
</evidence>
<protein>
    <submittedName>
        <fullName evidence="4">Uncharacterized protein</fullName>
    </submittedName>
</protein>
<dbReference type="Proteomes" id="UP000676649">
    <property type="component" value="Chromosome"/>
</dbReference>
<dbReference type="EMBL" id="CP073754">
    <property type="protein sequence ID" value="QWF71902.1"/>
    <property type="molecule type" value="Genomic_DNA"/>
</dbReference>
<dbReference type="KEGG" id="mpad:KEF85_05345"/>
<accession>A0A975MQ35</accession>
<dbReference type="KEGG" id="mpad:KEF85_05445"/>
<dbReference type="KEGG" id="mpad:KEF85_05440"/>
<gene>
    <name evidence="3" type="ORF">KEF85_05345</name>
    <name evidence="4" type="ORF">KEF85_05440</name>
    <name evidence="5" type="ORF">KEF85_05445</name>
    <name evidence="6" type="ORF">KEF85_06945</name>
    <name evidence="2" type="ORF">KEF85_09495</name>
</gene>
<keyword evidence="7" id="KW-1185">Reference proteome</keyword>
<dbReference type="InterPro" id="IPR045650">
    <property type="entry name" value="DUF6399"/>
</dbReference>
<dbReference type="EMBL" id="CP073754">
    <property type="protein sequence ID" value="QWF72180.1"/>
    <property type="molecule type" value="Genomic_DNA"/>
</dbReference>
<evidence type="ECO:0000313" key="3">
    <source>
        <dbReference type="EMBL" id="QWF71885.1"/>
    </source>
</evidence>
<name>A0A975MQ35_9GAMM</name>
<feature type="compositionally biased region" description="Basic residues" evidence="1">
    <location>
        <begin position="10"/>
        <end position="20"/>
    </location>
</feature>
<dbReference type="EMBL" id="CP073754">
    <property type="protein sequence ID" value="QWF71885.1"/>
    <property type="molecule type" value="Genomic_DNA"/>
</dbReference>
<dbReference type="Pfam" id="PF19936">
    <property type="entry name" value="DUF6399"/>
    <property type="match status" value="1"/>
</dbReference>
<organism evidence="4 7">
    <name type="scientific">Methylomonas paludis</name>
    <dbReference type="NCBI Taxonomy" id="1173101"/>
    <lineage>
        <taxon>Bacteria</taxon>
        <taxon>Pseudomonadati</taxon>
        <taxon>Pseudomonadota</taxon>
        <taxon>Gammaproteobacteria</taxon>
        <taxon>Methylococcales</taxon>
        <taxon>Methylococcaceae</taxon>
        <taxon>Methylomonas</taxon>
    </lineage>
</organism>
<dbReference type="KEGG" id="mpad:KEF85_09495"/>
<feature type="region of interest" description="Disordered" evidence="1">
    <location>
        <begin position="1"/>
        <end position="20"/>
    </location>
</feature>
<evidence type="ECO:0000313" key="5">
    <source>
        <dbReference type="EMBL" id="QWF71903.1"/>
    </source>
</evidence>
<dbReference type="AlphaFoldDB" id="A0A975MQ35"/>
<evidence type="ECO:0000313" key="7">
    <source>
        <dbReference type="Proteomes" id="UP000676649"/>
    </source>
</evidence>
<dbReference type="EMBL" id="CP073754">
    <property type="protein sequence ID" value="QWF69615.1"/>
    <property type="molecule type" value="Genomic_DNA"/>
</dbReference>